<evidence type="ECO:0000313" key="4">
    <source>
        <dbReference type="EMBL" id="QSX74200.1"/>
    </source>
</evidence>
<dbReference type="InterPro" id="IPR036052">
    <property type="entry name" value="TrpB-like_PALP_sf"/>
</dbReference>
<organism evidence="4 5">
    <name type="scientific">Lysobacter arenosi</name>
    <dbReference type="NCBI Taxonomy" id="2795387"/>
    <lineage>
        <taxon>Bacteria</taxon>
        <taxon>Pseudomonadati</taxon>
        <taxon>Pseudomonadota</taxon>
        <taxon>Gammaproteobacteria</taxon>
        <taxon>Lysobacterales</taxon>
        <taxon>Lysobacteraceae</taxon>
        <taxon>Lysobacter</taxon>
    </lineage>
</organism>
<accession>A0ABX7R8X8</accession>
<evidence type="ECO:0000256" key="1">
    <source>
        <dbReference type="ARBA" id="ARBA00001933"/>
    </source>
</evidence>
<dbReference type="EMBL" id="CP071517">
    <property type="protein sequence ID" value="QSX74200.1"/>
    <property type="molecule type" value="Genomic_DNA"/>
</dbReference>
<gene>
    <name evidence="4" type="ORF">HIV01_013465</name>
</gene>
<dbReference type="InterPro" id="IPR001926">
    <property type="entry name" value="TrpB-like_PALP"/>
</dbReference>
<name>A0ABX7R8X8_9GAMM</name>
<dbReference type="CDD" id="cd01562">
    <property type="entry name" value="Thr-dehyd"/>
    <property type="match status" value="1"/>
</dbReference>
<comment type="cofactor">
    <cofactor evidence="1">
        <name>pyridoxal 5'-phosphate</name>
        <dbReference type="ChEBI" id="CHEBI:597326"/>
    </cofactor>
</comment>
<evidence type="ECO:0000256" key="2">
    <source>
        <dbReference type="ARBA" id="ARBA00022898"/>
    </source>
</evidence>
<dbReference type="SUPFAM" id="SSF53686">
    <property type="entry name" value="Tryptophan synthase beta subunit-like PLP-dependent enzymes"/>
    <property type="match status" value="1"/>
</dbReference>
<dbReference type="PANTHER" id="PTHR43050:SF1">
    <property type="entry name" value="SERINE RACEMASE"/>
    <property type="match status" value="1"/>
</dbReference>
<feature type="domain" description="Tryptophan synthase beta chain-like PALP" evidence="3">
    <location>
        <begin position="30"/>
        <end position="317"/>
    </location>
</feature>
<dbReference type="Proteomes" id="UP000663400">
    <property type="component" value="Chromosome"/>
</dbReference>
<evidence type="ECO:0000313" key="5">
    <source>
        <dbReference type="Proteomes" id="UP000663400"/>
    </source>
</evidence>
<evidence type="ECO:0000259" key="3">
    <source>
        <dbReference type="Pfam" id="PF00291"/>
    </source>
</evidence>
<reference evidence="4 5" key="1">
    <citation type="submission" date="2021-02" db="EMBL/GenBank/DDBJ databases">
        <title>Lysobacter arenosi sp. nov., isolated from soil of gangwondo yeongwol, south Korea.</title>
        <authorList>
            <person name="Kim K.R."/>
            <person name="Kim K.H."/>
            <person name="Jeon C.O."/>
        </authorList>
    </citation>
    <scope>NUCLEOTIDE SEQUENCE [LARGE SCALE GENOMIC DNA]</scope>
    <source>
        <strain evidence="4 5">R7</strain>
    </source>
</reference>
<dbReference type="Gene3D" id="3.40.50.1100">
    <property type="match status" value="2"/>
</dbReference>
<protein>
    <submittedName>
        <fullName evidence="4">Pyridoxal-phosphate dependent enzyme</fullName>
    </submittedName>
</protein>
<sequence length="332" mass="34368">MTNAAPAQPAARAATLPDFDAVLAAAARIAPHAHVTPVLRAHSLDALAGCELHFKAEHLQRAGAFKFRGACNAIWSLTPDEAARGVVTHSSGNHGAALALAARTRGVACHVVVPEGAVAAKVAAIEAYGAVLHRCAATIAAREAKCAQVQADTGAELVHPYTDSRVIAGQGTAAMELLANDTAFDALIVPVGGGGLAAGTALSVAALSPRTKLFLAEPSGAAETWASMQRGERVTEFTPDTVCDGLRGTLGDPNFVMLHQHRAEVLKVDDRDTIAAMRLLWQRTKQIVEPSSAVALAAVLTRKDLFAGQRVGIVLSGGNVDPDALPELFARG</sequence>
<proteinExistence type="predicted"/>
<dbReference type="Pfam" id="PF00291">
    <property type="entry name" value="PALP"/>
    <property type="match status" value="1"/>
</dbReference>
<dbReference type="RefSeq" id="WP_200607885.1">
    <property type="nucleotide sequence ID" value="NZ_CP071517.1"/>
</dbReference>
<keyword evidence="2" id="KW-0663">Pyridoxal phosphate</keyword>
<keyword evidence="5" id="KW-1185">Reference proteome</keyword>
<dbReference type="PANTHER" id="PTHR43050">
    <property type="entry name" value="SERINE / THREONINE RACEMASE FAMILY MEMBER"/>
    <property type="match status" value="1"/>
</dbReference>